<evidence type="ECO:0000256" key="10">
    <source>
        <dbReference type="ARBA" id="ARBA00023328"/>
    </source>
</evidence>
<dbReference type="GO" id="GO:0051382">
    <property type="term" value="P:kinetochore assembly"/>
    <property type="evidence" value="ECO:0007669"/>
    <property type="project" value="TreeGrafter"/>
</dbReference>
<dbReference type="GO" id="GO:0051301">
    <property type="term" value="P:cell division"/>
    <property type="evidence" value="ECO:0007669"/>
    <property type="project" value="UniProtKB-KW"/>
</dbReference>
<comment type="similarity">
    <text evidence="2">Belongs to the mis12 family.</text>
</comment>
<evidence type="ECO:0000256" key="2">
    <source>
        <dbReference type="ARBA" id="ARBA00008643"/>
    </source>
</evidence>
<evidence type="ECO:0000256" key="3">
    <source>
        <dbReference type="ARBA" id="ARBA00013793"/>
    </source>
</evidence>
<keyword evidence="4" id="KW-0158">Chromosome</keyword>
<evidence type="ECO:0000313" key="12">
    <source>
        <dbReference type="EMBL" id="KAA0187466.1"/>
    </source>
</evidence>
<dbReference type="Proteomes" id="UP000728185">
    <property type="component" value="Unassembled WGS sequence"/>
</dbReference>
<evidence type="ECO:0000256" key="1">
    <source>
        <dbReference type="ARBA" id="ARBA00004629"/>
    </source>
</evidence>
<keyword evidence="8 11" id="KW-0175">Coiled coil</keyword>
<dbReference type="PANTHER" id="PTHR14527:SF2">
    <property type="entry name" value="PROTEIN MIS12 HOMOLOG"/>
    <property type="match status" value="1"/>
</dbReference>
<keyword evidence="9" id="KW-0131">Cell cycle</keyword>
<dbReference type="GO" id="GO:0000444">
    <property type="term" value="C:MIS12/MIND type complex"/>
    <property type="evidence" value="ECO:0007669"/>
    <property type="project" value="TreeGrafter"/>
</dbReference>
<proteinExistence type="inferred from homology"/>
<dbReference type="AlphaFoldDB" id="A0A8E0RM41"/>
<evidence type="ECO:0000256" key="11">
    <source>
        <dbReference type="SAM" id="Coils"/>
    </source>
</evidence>
<keyword evidence="13" id="KW-1185">Reference proteome</keyword>
<evidence type="ECO:0000313" key="13">
    <source>
        <dbReference type="Proteomes" id="UP000728185"/>
    </source>
</evidence>
<gene>
    <name evidence="12" type="ORF">FBUS_05855</name>
</gene>
<evidence type="ECO:0000256" key="7">
    <source>
        <dbReference type="ARBA" id="ARBA00022838"/>
    </source>
</evidence>
<accession>A0A8E0RM41</accession>
<sequence length="208" mass="23892">MTETETGKEPVVTESTSNEEESVELAIESVQELAAQILGFAPLKLADDVFNVVNDNLGQMIEEFGKQLSDKCGTKIKTGRIEKVINMYKYKLQARQEYLFDQLDKLLVGKLLYVEPNVVLEEDRCQLRYSKKRDDAIEQRLNTYTDRLVALNTCQVAMENEMRDLEAARNDIQAIRDSIKQQIQQTFNLDSGNFICFLFTCFHITLAF</sequence>
<feature type="coiled-coil region" evidence="11">
    <location>
        <begin position="151"/>
        <end position="185"/>
    </location>
</feature>
<dbReference type="EMBL" id="LUCM01009100">
    <property type="protein sequence ID" value="KAA0187466.1"/>
    <property type="molecule type" value="Genomic_DNA"/>
</dbReference>
<evidence type="ECO:0000256" key="6">
    <source>
        <dbReference type="ARBA" id="ARBA00022776"/>
    </source>
</evidence>
<keyword evidence="6" id="KW-0498">Mitosis</keyword>
<organism evidence="12 13">
    <name type="scientific">Fasciolopsis buskii</name>
    <dbReference type="NCBI Taxonomy" id="27845"/>
    <lineage>
        <taxon>Eukaryota</taxon>
        <taxon>Metazoa</taxon>
        <taxon>Spiralia</taxon>
        <taxon>Lophotrochozoa</taxon>
        <taxon>Platyhelminthes</taxon>
        <taxon>Trematoda</taxon>
        <taxon>Digenea</taxon>
        <taxon>Plagiorchiida</taxon>
        <taxon>Echinostomata</taxon>
        <taxon>Echinostomatoidea</taxon>
        <taxon>Fasciolidae</taxon>
        <taxon>Fasciolopsis</taxon>
    </lineage>
</organism>
<protein>
    <recommendedName>
        <fullName evidence="3">Protein MIS12 homolog</fullName>
    </recommendedName>
</protein>
<name>A0A8E0RM41_9TREM</name>
<dbReference type="GO" id="GO:0005634">
    <property type="term" value="C:nucleus"/>
    <property type="evidence" value="ECO:0007669"/>
    <property type="project" value="InterPro"/>
</dbReference>
<dbReference type="OrthoDB" id="1884855at2759"/>
<evidence type="ECO:0000256" key="5">
    <source>
        <dbReference type="ARBA" id="ARBA00022618"/>
    </source>
</evidence>
<dbReference type="Pfam" id="PF05859">
    <property type="entry name" value="Mis12"/>
    <property type="match status" value="1"/>
</dbReference>
<evidence type="ECO:0000256" key="9">
    <source>
        <dbReference type="ARBA" id="ARBA00023306"/>
    </source>
</evidence>
<comment type="subcellular location">
    <subcellularLocation>
        <location evidence="1">Chromosome</location>
        <location evidence="1">Centromere</location>
        <location evidence="1">Kinetochore</location>
    </subcellularLocation>
</comment>
<keyword evidence="10" id="KW-0137">Centromere</keyword>
<keyword evidence="5" id="KW-0132">Cell division</keyword>
<comment type="caution">
    <text evidence="12">The sequence shown here is derived from an EMBL/GenBank/DDBJ whole genome shotgun (WGS) entry which is preliminary data.</text>
</comment>
<keyword evidence="7" id="KW-0995">Kinetochore</keyword>
<reference evidence="12" key="1">
    <citation type="submission" date="2019-05" db="EMBL/GenBank/DDBJ databases">
        <title>Annotation for the trematode Fasciolopsis buski.</title>
        <authorList>
            <person name="Choi Y.-J."/>
        </authorList>
    </citation>
    <scope>NUCLEOTIDE SEQUENCE</scope>
    <source>
        <strain evidence="12">HT</strain>
        <tissue evidence="12">Whole worm</tissue>
    </source>
</reference>
<dbReference type="InterPro" id="IPR008685">
    <property type="entry name" value="Centromere_Mis12"/>
</dbReference>
<evidence type="ECO:0000256" key="4">
    <source>
        <dbReference type="ARBA" id="ARBA00022454"/>
    </source>
</evidence>
<dbReference type="GO" id="GO:0000070">
    <property type="term" value="P:mitotic sister chromatid segregation"/>
    <property type="evidence" value="ECO:0007669"/>
    <property type="project" value="TreeGrafter"/>
</dbReference>
<dbReference type="PANTHER" id="PTHR14527">
    <property type="entry name" value="PROTEIN MIS12 HOMOLOG"/>
    <property type="match status" value="1"/>
</dbReference>
<evidence type="ECO:0000256" key="8">
    <source>
        <dbReference type="ARBA" id="ARBA00023054"/>
    </source>
</evidence>